<dbReference type="EMBL" id="KB932205">
    <property type="protein sequence ID" value="KCV69806.1"/>
    <property type="molecule type" value="Genomic_DNA"/>
</dbReference>
<keyword evidence="2" id="KW-1185">Reference proteome</keyword>
<reference evidence="1" key="1">
    <citation type="submission" date="2013-04" db="EMBL/GenBank/DDBJ databases">
        <title>The Genome Sequence of Fonticula alba ATCC 38817.</title>
        <authorList>
            <consortium name="The Broad Institute Genomics Platform"/>
            <person name="Russ C."/>
            <person name="Cuomo C."/>
            <person name="Burger G."/>
            <person name="Gray M.W."/>
            <person name="Holland P.W.H."/>
            <person name="King N."/>
            <person name="Lang F.B.F."/>
            <person name="Roger A.J."/>
            <person name="Ruiz-Trillo I."/>
            <person name="Brown M."/>
            <person name="Walker B."/>
            <person name="Young S."/>
            <person name="Zeng Q."/>
            <person name="Gargeya S."/>
            <person name="Fitzgerald M."/>
            <person name="Haas B."/>
            <person name="Abouelleil A."/>
            <person name="Allen A.W."/>
            <person name="Alvarado L."/>
            <person name="Arachchi H.M."/>
            <person name="Berlin A.M."/>
            <person name="Chapman S.B."/>
            <person name="Gainer-Dewar J."/>
            <person name="Goldberg J."/>
            <person name="Griggs A."/>
            <person name="Gujja S."/>
            <person name="Hansen M."/>
            <person name="Howarth C."/>
            <person name="Imamovic A."/>
            <person name="Ireland A."/>
            <person name="Larimer J."/>
            <person name="McCowan C."/>
            <person name="Murphy C."/>
            <person name="Pearson M."/>
            <person name="Poon T.W."/>
            <person name="Priest M."/>
            <person name="Roberts A."/>
            <person name="Saif S."/>
            <person name="Shea T."/>
            <person name="Sisk P."/>
            <person name="Sykes S."/>
            <person name="Wortman J."/>
            <person name="Nusbaum C."/>
            <person name="Birren B."/>
        </authorList>
    </citation>
    <scope>NUCLEOTIDE SEQUENCE [LARGE SCALE GENOMIC DNA]</scope>
    <source>
        <strain evidence="1">ATCC 38817</strain>
    </source>
</reference>
<dbReference type="Proteomes" id="UP000030693">
    <property type="component" value="Unassembled WGS sequence"/>
</dbReference>
<accession>A0A058Z6Q6</accession>
<dbReference type="AlphaFoldDB" id="A0A058Z6Q6"/>
<protein>
    <submittedName>
        <fullName evidence="1">Uncharacterized protein</fullName>
    </submittedName>
</protein>
<name>A0A058Z6Q6_FONAL</name>
<evidence type="ECO:0000313" key="2">
    <source>
        <dbReference type="Proteomes" id="UP000030693"/>
    </source>
</evidence>
<proteinExistence type="predicted"/>
<dbReference type="RefSeq" id="XP_009495412.1">
    <property type="nucleotide sequence ID" value="XM_009497137.1"/>
</dbReference>
<sequence>MPPIWQMSSPTPDLAEVHAKHMRLFSRLFAFRRKLLLVGREELVLFSFARDLGLRGPLDTPSVVKFPVKVGEDDRLEPSLPDGVVFLVSETQQIAYCLDLRTELSKHSLLRQSDFPSRMTISPFWSVRHENAIYFRRSIHNQHVVAAFLSPESPANPARALFTSATEFVFTQPVSKDTQPFTLQSADGTVTKWTDISHSALFQRVAIIPSDKIFDRRTNAILDATWFSIHDSVLLGYKFDPGATTSFPRLARLVNLGARNLQFEFDPAPHRPGDLLMKMLCHQLKITFSLTESDTNDCGFICAQTPVSLDEAPASTPRLSSFHQGCSSSGTFCTLRDQFYSIRSGSLSCRELMISKKGNLIMGREAPERRLPAGATRIFSFSQRVAVVSNERVTFLPLVGDKESSITLDEQIHSVFGLRGQLDNMAIVTSGGIHFFRHQNKENYVPLGGRPWRLCGQTNDGNIVIHFADGSFDIFSFAGGVQRVHIPHTARDKSARPDADRGTWLSPWDNLFWVSLLEDGSFLFRMVPQDRSDGDPLDYLPSVLGFRLKFGPLDTDQGGSDSSDAGNSAPHQDLSYAGDSGSVFQSPGASPSMSSFSWNGPAQYLSGSYAGPRLLEGTVASGAAVLTTEPSSVIFACHEGSRYCVLRLGSQMVLLTEAQVARLFLLDYAKKNECVMRCPLVLLGHRERLVGGICTTADALQPTVVLETGNRDYPFRTAVFVRDGPTNLVTAFPWPDA</sequence>
<dbReference type="GeneID" id="20527987"/>
<gene>
    <name evidence="1" type="ORF">H696_03262</name>
</gene>
<evidence type="ECO:0000313" key="1">
    <source>
        <dbReference type="EMBL" id="KCV69806.1"/>
    </source>
</evidence>
<organism evidence="1">
    <name type="scientific">Fonticula alba</name>
    <name type="common">Slime mold</name>
    <dbReference type="NCBI Taxonomy" id="691883"/>
    <lineage>
        <taxon>Eukaryota</taxon>
        <taxon>Rotosphaerida</taxon>
        <taxon>Fonticulaceae</taxon>
        <taxon>Fonticula</taxon>
    </lineage>
</organism>